<dbReference type="EMBL" id="CP003281">
    <property type="protein sequence ID" value="AFL83402.1"/>
    <property type="molecule type" value="Genomic_DNA"/>
</dbReference>
<sequence>MKSLTFLLLFFLIAGVTFSQSTEKEKTKPTKTELPEKAEKGVEISQKATSTEGGKEKGISISSAARKSTLIREKAEKKGNSSEPANEKAKLGAGNAERGKEISNQAKSRTNNKLNIPGQITRPNITVPRARPTPPVVRPSRPDKPGKPVTPPGGI</sequence>
<keyword evidence="2" id="KW-0732">Signal</keyword>
<gene>
    <name evidence="3" type="ordered locus">Belba_0750</name>
</gene>
<evidence type="ECO:0000313" key="3">
    <source>
        <dbReference type="EMBL" id="AFL83402.1"/>
    </source>
</evidence>
<feature type="region of interest" description="Disordered" evidence="1">
    <location>
        <begin position="21"/>
        <end position="155"/>
    </location>
</feature>
<feature type="chain" id="PRO_5003683330" evidence="2">
    <location>
        <begin position="20"/>
        <end position="155"/>
    </location>
</feature>
<evidence type="ECO:0000313" key="4">
    <source>
        <dbReference type="Proteomes" id="UP000006050"/>
    </source>
</evidence>
<dbReference type="RefSeq" id="WP_014771411.1">
    <property type="nucleotide sequence ID" value="NC_018010.1"/>
</dbReference>
<feature type="compositionally biased region" description="Basic and acidic residues" evidence="1">
    <location>
        <begin position="22"/>
        <end position="42"/>
    </location>
</feature>
<dbReference type="Proteomes" id="UP000006050">
    <property type="component" value="Chromosome"/>
</dbReference>
<dbReference type="AlphaFoldDB" id="I3Z2D4"/>
<dbReference type="KEGG" id="bbd:Belba_0750"/>
<feature type="compositionally biased region" description="Polar residues" evidence="1">
    <location>
        <begin position="102"/>
        <end position="114"/>
    </location>
</feature>
<accession>I3Z2D4</accession>
<name>I3Z2D4_BELBD</name>
<dbReference type="HOGENOM" id="CLU_1692077_0_0_10"/>
<dbReference type="STRING" id="866536.Belba_0750"/>
<protein>
    <submittedName>
        <fullName evidence="3">Uncharacterized protein</fullName>
    </submittedName>
</protein>
<keyword evidence="4" id="KW-1185">Reference proteome</keyword>
<organism evidence="3 4">
    <name type="scientific">Belliella baltica (strain DSM 15883 / CIP 108006 / LMG 21964 / BA134)</name>
    <dbReference type="NCBI Taxonomy" id="866536"/>
    <lineage>
        <taxon>Bacteria</taxon>
        <taxon>Pseudomonadati</taxon>
        <taxon>Bacteroidota</taxon>
        <taxon>Cytophagia</taxon>
        <taxon>Cytophagales</taxon>
        <taxon>Cyclobacteriaceae</taxon>
        <taxon>Belliella</taxon>
    </lineage>
</organism>
<feature type="compositionally biased region" description="Basic and acidic residues" evidence="1">
    <location>
        <begin position="70"/>
        <end position="90"/>
    </location>
</feature>
<feature type="signal peptide" evidence="2">
    <location>
        <begin position="1"/>
        <end position="19"/>
    </location>
</feature>
<evidence type="ECO:0000256" key="1">
    <source>
        <dbReference type="SAM" id="MobiDB-lite"/>
    </source>
</evidence>
<reference evidence="4" key="1">
    <citation type="submission" date="2012-06" db="EMBL/GenBank/DDBJ databases">
        <title>The complete genome of Belliella baltica DSM 15883.</title>
        <authorList>
            <person name="Lucas S."/>
            <person name="Copeland A."/>
            <person name="Lapidus A."/>
            <person name="Goodwin L."/>
            <person name="Pitluck S."/>
            <person name="Peters L."/>
            <person name="Mikhailova N."/>
            <person name="Davenport K."/>
            <person name="Kyrpides N."/>
            <person name="Mavromatis K."/>
            <person name="Pagani I."/>
            <person name="Ivanova N."/>
            <person name="Ovchinnikova G."/>
            <person name="Zeytun A."/>
            <person name="Detter J.C."/>
            <person name="Han C."/>
            <person name="Land M."/>
            <person name="Hauser L."/>
            <person name="Markowitz V."/>
            <person name="Cheng J.-F."/>
            <person name="Hugenholtz P."/>
            <person name="Woyke T."/>
            <person name="Wu D."/>
            <person name="Tindall B."/>
            <person name="Pomrenke H."/>
            <person name="Brambilla E."/>
            <person name="Klenk H.-P."/>
            <person name="Eisen J.A."/>
        </authorList>
    </citation>
    <scope>NUCLEOTIDE SEQUENCE [LARGE SCALE GENOMIC DNA]</scope>
    <source>
        <strain evidence="4">DSM 15883 / CIP 108006 / LMG 21964 / BA134</strain>
    </source>
</reference>
<proteinExistence type="predicted"/>
<dbReference type="OrthoDB" id="839583at2"/>
<evidence type="ECO:0000256" key="2">
    <source>
        <dbReference type="SAM" id="SignalP"/>
    </source>
</evidence>